<dbReference type="Gene3D" id="3.30.70.330">
    <property type="match status" value="1"/>
</dbReference>
<dbReference type="GO" id="GO:1990904">
    <property type="term" value="C:ribonucleoprotein complex"/>
    <property type="evidence" value="ECO:0007669"/>
    <property type="project" value="UniProtKB-KW"/>
</dbReference>
<dbReference type="EMBL" id="MHVR01000013">
    <property type="protein sequence ID" value="OHA95991.1"/>
    <property type="molecule type" value="Genomic_DNA"/>
</dbReference>
<reference evidence="5 6" key="1">
    <citation type="journal article" date="2016" name="Nat. Commun.">
        <title>Thousands of microbial genomes shed light on interconnected biogeochemical processes in an aquifer system.</title>
        <authorList>
            <person name="Anantharaman K."/>
            <person name="Brown C.T."/>
            <person name="Hug L.A."/>
            <person name="Sharon I."/>
            <person name="Castelle C.J."/>
            <person name="Probst A.J."/>
            <person name="Thomas B.C."/>
            <person name="Singh A."/>
            <person name="Wilkins M.J."/>
            <person name="Karaoz U."/>
            <person name="Brodie E.L."/>
            <person name="Williams K.H."/>
            <person name="Hubbard S.S."/>
            <person name="Banfield J.F."/>
        </authorList>
    </citation>
    <scope>NUCLEOTIDE SEQUENCE [LARGE SCALE GENOMIC DNA]</scope>
</reference>
<evidence type="ECO:0000256" key="2">
    <source>
        <dbReference type="ARBA" id="ARBA00022980"/>
    </source>
</evidence>
<dbReference type="GO" id="GO:0005840">
    <property type="term" value="C:ribosome"/>
    <property type="evidence" value="ECO:0007669"/>
    <property type="project" value="UniProtKB-KW"/>
</dbReference>
<accession>A0A1G2THA0</accession>
<dbReference type="Pfam" id="PF00276">
    <property type="entry name" value="Ribosomal_L23"/>
    <property type="match status" value="1"/>
</dbReference>
<comment type="similarity">
    <text evidence="1 4">Belongs to the universal ribosomal protein uL23 family.</text>
</comment>
<dbReference type="AlphaFoldDB" id="A0A1G2THA0"/>
<evidence type="ECO:0000256" key="3">
    <source>
        <dbReference type="ARBA" id="ARBA00023274"/>
    </source>
</evidence>
<dbReference type="InterPro" id="IPR012677">
    <property type="entry name" value="Nucleotide-bd_a/b_plait_sf"/>
</dbReference>
<comment type="caution">
    <text evidence="5">The sequence shown here is derived from an EMBL/GenBank/DDBJ whole genome shotgun (WGS) entry which is preliminary data.</text>
</comment>
<dbReference type="GO" id="GO:0019843">
    <property type="term" value="F:rRNA binding"/>
    <property type="evidence" value="ECO:0007669"/>
    <property type="project" value="UniProtKB-UniRule"/>
</dbReference>
<sequence length="97" mass="10659">MANLNLKPNSVLLRPRITEKAVLAADKSHVYVFEVTKNATKKSISASVRDAYKVNSVKVRVAAIPSKQVFVRGKKGIKSGGKKAYVYLKPGDKIELM</sequence>
<comment type="function">
    <text evidence="4">One of the early assembly proteins it binds 23S rRNA. One of the proteins that surrounds the polypeptide exit tunnel on the outside of the ribosome. Forms the main docking site for trigger factor binding to the ribosome.</text>
</comment>
<keyword evidence="3 4" id="KW-0687">Ribonucleoprotein</keyword>
<keyword evidence="4" id="KW-0694">RNA-binding</keyword>
<evidence type="ECO:0000256" key="4">
    <source>
        <dbReference type="HAMAP-Rule" id="MF_01369"/>
    </source>
</evidence>
<dbReference type="Proteomes" id="UP000178175">
    <property type="component" value="Unassembled WGS sequence"/>
</dbReference>
<evidence type="ECO:0000256" key="1">
    <source>
        <dbReference type="ARBA" id="ARBA00006700"/>
    </source>
</evidence>
<dbReference type="SUPFAM" id="SSF54189">
    <property type="entry name" value="Ribosomal proteins S24e, L23 and L15e"/>
    <property type="match status" value="1"/>
</dbReference>
<dbReference type="GO" id="GO:0006412">
    <property type="term" value="P:translation"/>
    <property type="evidence" value="ECO:0007669"/>
    <property type="project" value="UniProtKB-UniRule"/>
</dbReference>
<comment type="subunit">
    <text evidence="4">Part of the 50S ribosomal subunit. Contacts protein L29, and trigger factor when it is bound to the ribosome.</text>
</comment>
<evidence type="ECO:0000313" key="6">
    <source>
        <dbReference type="Proteomes" id="UP000178175"/>
    </source>
</evidence>
<keyword evidence="4" id="KW-0699">rRNA-binding</keyword>
<evidence type="ECO:0000313" key="5">
    <source>
        <dbReference type="EMBL" id="OHA95991.1"/>
    </source>
</evidence>
<keyword evidence="2 4" id="KW-0689">Ribosomal protein</keyword>
<proteinExistence type="inferred from homology"/>
<protein>
    <recommendedName>
        <fullName evidence="4">Large ribosomal subunit protein uL23</fullName>
    </recommendedName>
</protein>
<gene>
    <name evidence="4" type="primary">rplW</name>
    <name evidence="5" type="ORF">A3C70_01040</name>
</gene>
<dbReference type="HAMAP" id="MF_01369_B">
    <property type="entry name" value="Ribosomal_uL23_B"/>
    <property type="match status" value="1"/>
</dbReference>
<dbReference type="InterPro" id="IPR012678">
    <property type="entry name" value="Ribosomal_uL23/eL15/eS24_sf"/>
</dbReference>
<name>A0A1G2THA0_9BACT</name>
<organism evidence="5 6">
    <name type="scientific">Candidatus Zambryskibacteria bacterium RIFCSPHIGHO2_02_FULL_43_14</name>
    <dbReference type="NCBI Taxonomy" id="1802748"/>
    <lineage>
        <taxon>Bacteria</taxon>
        <taxon>Candidatus Zambryskiibacteriota</taxon>
    </lineage>
</organism>
<dbReference type="InterPro" id="IPR013025">
    <property type="entry name" value="Ribosomal_uL23-like"/>
</dbReference>
<dbReference type="GO" id="GO:0003735">
    <property type="term" value="F:structural constituent of ribosome"/>
    <property type="evidence" value="ECO:0007669"/>
    <property type="project" value="InterPro"/>
</dbReference>